<dbReference type="InterPro" id="IPR025733">
    <property type="entry name" value="PAPs_C"/>
</dbReference>
<dbReference type="CDD" id="cd00839">
    <property type="entry name" value="MPP_PAPs"/>
    <property type="match status" value="1"/>
</dbReference>
<protein>
    <recommendedName>
        <fullName evidence="8">Purple acid phosphatase</fullName>
        <ecNumber evidence="8">3.1.3.2</ecNumber>
    </recommendedName>
</protein>
<evidence type="ECO:0000256" key="1">
    <source>
        <dbReference type="ARBA" id="ARBA00008723"/>
    </source>
</evidence>
<evidence type="ECO:0000259" key="11">
    <source>
        <dbReference type="Pfam" id="PF16656"/>
    </source>
</evidence>
<evidence type="ECO:0000259" key="10">
    <source>
        <dbReference type="Pfam" id="PF14008"/>
    </source>
</evidence>
<evidence type="ECO:0000256" key="3">
    <source>
        <dbReference type="ARBA" id="ARBA00022729"/>
    </source>
</evidence>
<dbReference type="eggNOG" id="KOG1378">
    <property type="taxonomic scope" value="Eukaryota"/>
</dbReference>
<keyword evidence="6" id="KW-0408">Iron</keyword>
<dbReference type="InterPro" id="IPR015914">
    <property type="entry name" value="PAPs_N"/>
</dbReference>
<dbReference type="OMA" id="ISHYERN"/>
<dbReference type="SUPFAM" id="SSF49363">
    <property type="entry name" value="Purple acid phosphatase, N-terminal domain"/>
    <property type="match status" value="1"/>
</dbReference>
<gene>
    <name evidence="12" type="ORF">TRIUR3_16130</name>
</gene>
<dbReference type="Gene3D" id="2.60.40.380">
    <property type="entry name" value="Purple acid phosphatase-like, N-terminal"/>
    <property type="match status" value="1"/>
</dbReference>
<dbReference type="Gene3D" id="3.60.21.10">
    <property type="match status" value="1"/>
</dbReference>
<name>M8AZP4_TRIUA</name>
<accession>M8AZP4</accession>
<dbReference type="GO" id="GO:0003993">
    <property type="term" value="F:acid phosphatase activity"/>
    <property type="evidence" value="ECO:0007669"/>
    <property type="project" value="UniProtKB-EC"/>
</dbReference>
<evidence type="ECO:0000313" key="12">
    <source>
        <dbReference type="EMBL" id="EMS66649.1"/>
    </source>
</evidence>
<dbReference type="EC" id="3.1.3.2" evidence="8"/>
<dbReference type="InterPro" id="IPR004843">
    <property type="entry name" value="Calcineurin-like_PHP"/>
</dbReference>
<feature type="domain" description="Purple acid phosphatase N-terminal" evidence="11">
    <location>
        <begin position="46"/>
        <end position="134"/>
    </location>
</feature>
<dbReference type="InterPro" id="IPR041792">
    <property type="entry name" value="MPP_PAP"/>
</dbReference>
<evidence type="ECO:0000256" key="7">
    <source>
        <dbReference type="ARBA" id="ARBA00023180"/>
    </source>
</evidence>
<comment type="similarity">
    <text evidence="1 8">Belongs to the metallophosphoesterase superfamily. Purple acid phosphatase family.</text>
</comment>
<dbReference type="Pfam" id="PF14008">
    <property type="entry name" value="Metallophos_C"/>
    <property type="match status" value="1"/>
</dbReference>
<evidence type="ECO:0000256" key="5">
    <source>
        <dbReference type="ARBA" id="ARBA00022833"/>
    </source>
</evidence>
<keyword evidence="7" id="KW-0325">Glycoprotein</keyword>
<dbReference type="EMBL" id="KD029416">
    <property type="protein sequence ID" value="EMS66649.1"/>
    <property type="molecule type" value="Genomic_DNA"/>
</dbReference>
<reference evidence="12" key="1">
    <citation type="journal article" date="2013" name="Nature">
        <title>Draft genome of the wheat A-genome progenitor Triticum urartu.</title>
        <authorList>
            <person name="Ling H.Q."/>
            <person name="Zhao S."/>
            <person name="Liu D."/>
            <person name="Wang J."/>
            <person name="Sun H."/>
            <person name="Zhang C."/>
            <person name="Fan H."/>
            <person name="Li D."/>
            <person name="Dong L."/>
            <person name="Tao Y."/>
            <person name="Gao C."/>
            <person name="Wu H."/>
            <person name="Li Y."/>
            <person name="Cui Y."/>
            <person name="Guo X."/>
            <person name="Zheng S."/>
            <person name="Wang B."/>
            <person name="Yu K."/>
            <person name="Liang Q."/>
            <person name="Yang W."/>
            <person name="Lou X."/>
            <person name="Chen J."/>
            <person name="Feng M."/>
            <person name="Jian J."/>
            <person name="Zhang X."/>
            <person name="Luo G."/>
            <person name="Jiang Y."/>
            <person name="Liu J."/>
            <person name="Wang Z."/>
            <person name="Sha Y."/>
            <person name="Zhang B."/>
            <person name="Wu H."/>
            <person name="Tang D."/>
            <person name="Shen Q."/>
            <person name="Xue P."/>
            <person name="Zou S."/>
            <person name="Wang X."/>
            <person name="Liu X."/>
            <person name="Wang F."/>
            <person name="Yang Y."/>
            <person name="An X."/>
            <person name="Dong Z."/>
            <person name="Zhang K."/>
            <person name="Zhang X."/>
            <person name="Luo M.C."/>
            <person name="Dvorak J."/>
            <person name="Tong Y."/>
            <person name="Wang J."/>
            <person name="Yang H."/>
            <person name="Li Z."/>
            <person name="Wang D."/>
            <person name="Zhang A."/>
            <person name="Wang J."/>
        </authorList>
    </citation>
    <scope>NUCLEOTIDE SEQUENCE</scope>
</reference>
<dbReference type="PANTHER" id="PTHR22953">
    <property type="entry name" value="ACID PHOSPHATASE RELATED"/>
    <property type="match status" value="1"/>
</dbReference>
<dbReference type="Pfam" id="PF00149">
    <property type="entry name" value="Metallophos"/>
    <property type="match status" value="1"/>
</dbReference>
<feature type="domain" description="Calcineurin-like phosphoesterase" evidence="9">
    <location>
        <begin position="173"/>
        <end position="368"/>
    </location>
</feature>
<dbReference type="InterPro" id="IPR029052">
    <property type="entry name" value="Metallo-depent_PP-like"/>
</dbReference>
<dbReference type="Pfam" id="PF16656">
    <property type="entry name" value="Pur_ac_phosph_N"/>
    <property type="match status" value="1"/>
</dbReference>
<organism evidence="12">
    <name type="scientific">Triticum urartu</name>
    <name type="common">Red wild einkorn</name>
    <name type="synonym">Crithodium urartu</name>
    <dbReference type="NCBI Taxonomy" id="4572"/>
    <lineage>
        <taxon>Eukaryota</taxon>
        <taxon>Viridiplantae</taxon>
        <taxon>Streptophyta</taxon>
        <taxon>Embryophyta</taxon>
        <taxon>Tracheophyta</taxon>
        <taxon>Spermatophyta</taxon>
        <taxon>Magnoliopsida</taxon>
        <taxon>Liliopsida</taxon>
        <taxon>Poales</taxon>
        <taxon>Poaceae</taxon>
        <taxon>BOP clade</taxon>
        <taxon>Pooideae</taxon>
        <taxon>Triticodae</taxon>
        <taxon>Triticeae</taxon>
        <taxon>Triticinae</taxon>
        <taxon>Triticum</taxon>
    </lineage>
</organism>
<evidence type="ECO:0000256" key="6">
    <source>
        <dbReference type="ARBA" id="ARBA00023004"/>
    </source>
</evidence>
<dbReference type="InterPro" id="IPR039331">
    <property type="entry name" value="PAPs-like"/>
</dbReference>
<keyword evidence="3" id="KW-0732">Signal</keyword>
<proteinExistence type="inferred from homology"/>
<dbReference type="PANTHER" id="PTHR22953:SF143">
    <property type="entry name" value="PURPLE ACID PHOSPHATASE"/>
    <property type="match status" value="1"/>
</dbReference>
<dbReference type="FunFam" id="3.60.21.10:FF:000034">
    <property type="entry name" value="Fe(3+)-Zn(2+) purple acid phosphatase"/>
    <property type="match status" value="1"/>
</dbReference>
<dbReference type="STRING" id="4572.M8AZP4"/>
<dbReference type="GO" id="GO:0046872">
    <property type="term" value="F:metal ion binding"/>
    <property type="evidence" value="ECO:0007669"/>
    <property type="project" value="UniProtKB-KW"/>
</dbReference>
<keyword evidence="2" id="KW-0479">Metal-binding</keyword>
<dbReference type="InterPro" id="IPR008963">
    <property type="entry name" value="Purple_acid_Pase-like_N"/>
</dbReference>
<comment type="catalytic activity">
    <reaction evidence="8">
        <text>a phosphate monoester + H2O = an alcohol + phosphate</text>
        <dbReference type="Rhea" id="RHEA:15017"/>
        <dbReference type="ChEBI" id="CHEBI:15377"/>
        <dbReference type="ChEBI" id="CHEBI:30879"/>
        <dbReference type="ChEBI" id="CHEBI:43474"/>
        <dbReference type="ChEBI" id="CHEBI:67140"/>
        <dbReference type="EC" id="3.1.3.2"/>
    </reaction>
</comment>
<dbReference type="SUPFAM" id="SSF56300">
    <property type="entry name" value="Metallo-dependent phosphatases"/>
    <property type="match status" value="1"/>
</dbReference>
<evidence type="ECO:0000259" key="9">
    <source>
        <dbReference type="Pfam" id="PF00149"/>
    </source>
</evidence>
<sequence>MDLGETVGNFLFSATFPNRLDTESVAVHFEHAEAPRTGVLQMRKRRVHITLGDQTGTAMTVSWVTASELGNGTVRYGPSPDKMEMTAQGTHTRYDYFNYTSGFIHHCVLRNLKHGVKYYYAMGFGHTVRTFSFTAPPKPGPDVPFKFGLIVIPNGRSIDQDKMAMLTAAGNNVLQTSDLGQTFDSNSTLSHYEANGGDAVLFVGDLSYADAYPLHDNRRWDSWARFVERSVAYQPWIWTAGNHELDYAPEIGETVPFKPFTRRYRTPYRAAGSTEPLWYSVKVASAHIIVLSSYSSYGKYTPQWTWLSDELGRVDRKATPWLIVLMHSPWYNSNNYHYMEGETMRVQFESWLVAAKVDLVLAGHVHSYERSRRFSNVAYNIVNGKATPVRDLDAPVYVTIGDGGNIEGIANNFTEPQPSYSAFREASFGHATLEIKNRTHAYYAWHRNHDGAKATADSVWLTNRHHLPTDDSK</sequence>
<evidence type="ECO:0000256" key="8">
    <source>
        <dbReference type="RuleBase" id="RU361203"/>
    </source>
</evidence>
<dbReference type="AlphaFoldDB" id="M8AZP4"/>
<evidence type="ECO:0000256" key="2">
    <source>
        <dbReference type="ARBA" id="ARBA00022723"/>
    </source>
</evidence>
<feature type="domain" description="Purple acid phosphatase C-terminal" evidence="10">
    <location>
        <begin position="394"/>
        <end position="451"/>
    </location>
</feature>
<keyword evidence="5" id="KW-0862">Zinc</keyword>
<evidence type="ECO:0000256" key="4">
    <source>
        <dbReference type="ARBA" id="ARBA00022801"/>
    </source>
</evidence>
<keyword evidence="4 8" id="KW-0378">Hydrolase</keyword>